<evidence type="ECO:0000313" key="5">
    <source>
        <dbReference type="Proteomes" id="UP000230709"/>
    </source>
</evidence>
<gene>
    <name evidence="4" type="ORF">CQW49_19965</name>
</gene>
<organism evidence="4 5">
    <name type="scientific">Methylosinus trichosporium (strain ATCC 35070 / NCIMB 11131 / UNIQEM 75 / OB3b)</name>
    <dbReference type="NCBI Taxonomy" id="595536"/>
    <lineage>
        <taxon>Bacteria</taxon>
        <taxon>Pseudomonadati</taxon>
        <taxon>Pseudomonadota</taxon>
        <taxon>Alphaproteobacteria</taxon>
        <taxon>Hyphomicrobiales</taxon>
        <taxon>Methylocystaceae</taxon>
        <taxon>Methylosinus</taxon>
    </lineage>
</organism>
<evidence type="ECO:0000259" key="3">
    <source>
        <dbReference type="Pfam" id="PF16861"/>
    </source>
</evidence>
<dbReference type="PANTHER" id="PTHR34847">
    <property type="entry name" value="NODULATION PROTEIN U"/>
    <property type="match status" value="1"/>
</dbReference>
<name>A0A2D2D4L3_METT3</name>
<evidence type="ECO:0000313" key="4">
    <source>
        <dbReference type="EMBL" id="ATQ69905.1"/>
    </source>
</evidence>
<dbReference type="InterPro" id="IPR003696">
    <property type="entry name" value="Carbtransf_dom"/>
</dbReference>
<sequence length="583" mass="64147">MIILGVNAFHGDAAACLLRDGVLVAAAEEERFRRIKHWAGFPSEAIRYCLREAGVDLAAVDRIALNQDSGANMGAKLRFLLTQRPDVGLLLERLRARRSRERIPALLARDIAGPRFYGAIDYVEHHLAHLASAFFVSPFEEAIIVSVDGFGDFSSAAWGVGRGDDMHIEGSVAFPHSLGVFYQAITQYLGFPHYGDEYKVMGLAPYGAPRYVKELSRLVRLRRDGGFALDLSFFRHHEKKISFEWTGGAPEFVDLFTPALEALLGPRRSPSEPLDDRHRDIARSAQAVYEEALFHLLGELRKRHGLANVALAGGCAMNSVANGKLRRRLGFDKVYVQSAAGDAGGAIGAACVSWRRQGGSRGFTMSHAYWGPSFDADAIEQTLTLNAARIRDAGCAVERVDEPTLCARAAAAVAAGQVVGWFEGRMEWGPRALGNRSILCDPRRADMKQILNAKIKRRESFRPFAPSVLAEATAEWFEEDDDVPFMMQVFQIRKEKRQLIPAVTHVDGSGRLQTVTRAANPLYHALISGFRDLTGVPMVLNTSFNENEPVVCAPQEALDCFLRTKMDALAMGGFLLTRDDGAG</sequence>
<dbReference type="GO" id="GO:0016740">
    <property type="term" value="F:transferase activity"/>
    <property type="evidence" value="ECO:0007669"/>
    <property type="project" value="UniProtKB-KW"/>
</dbReference>
<dbReference type="Gene3D" id="3.30.420.40">
    <property type="match status" value="2"/>
</dbReference>
<feature type="domain" description="Carbamoyltransferase C-terminal" evidence="3">
    <location>
        <begin position="410"/>
        <end position="577"/>
    </location>
</feature>
<dbReference type="Pfam" id="PF02543">
    <property type="entry name" value="Carbam_trans_N"/>
    <property type="match status" value="1"/>
</dbReference>
<dbReference type="Gene3D" id="3.90.870.20">
    <property type="entry name" value="Carbamoyltransferase, C-terminal domain"/>
    <property type="match status" value="1"/>
</dbReference>
<dbReference type="Proteomes" id="UP000230709">
    <property type="component" value="Chromosome"/>
</dbReference>
<dbReference type="AlphaFoldDB" id="A0A2D2D4L3"/>
<dbReference type="CDD" id="cd24098">
    <property type="entry name" value="ASKHA_NBD_TobZ_N"/>
    <property type="match status" value="1"/>
</dbReference>
<dbReference type="InterPro" id="IPR038152">
    <property type="entry name" value="Carbam_trans_C_sf"/>
</dbReference>
<dbReference type="STRING" id="595536.GCA_000178815_01200"/>
<dbReference type="RefSeq" id="WP_003609507.1">
    <property type="nucleotide sequence ID" value="NZ_ADVE02000001.1"/>
</dbReference>
<feature type="domain" description="Carbamoyltransferase" evidence="2">
    <location>
        <begin position="3"/>
        <end position="351"/>
    </location>
</feature>
<reference evidence="5" key="1">
    <citation type="submission" date="2017-10" db="EMBL/GenBank/DDBJ databases">
        <title>Completed PacBio SMRT sequence of Methylosinus trichosporium OB3b reveals presence of a third large plasmid.</title>
        <authorList>
            <person name="Charles T.C."/>
            <person name="Lynch M.D.J."/>
            <person name="Heil J.R."/>
            <person name="Cheng J."/>
        </authorList>
    </citation>
    <scope>NUCLEOTIDE SEQUENCE [LARGE SCALE GENOMIC DNA]</scope>
    <source>
        <strain evidence="5">OB3b</strain>
    </source>
</reference>
<dbReference type="InterPro" id="IPR043129">
    <property type="entry name" value="ATPase_NBD"/>
</dbReference>
<dbReference type="EMBL" id="CP023737">
    <property type="protein sequence ID" value="ATQ69905.1"/>
    <property type="molecule type" value="Genomic_DNA"/>
</dbReference>
<keyword evidence="5" id="KW-1185">Reference proteome</keyword>
<evidence type="ECO:0000259" key="2">
    <source>
        <dbReference type="Pfam" id="PF02543"/>
    </source>
</evidence>
<proteinExistence type="inferred from homology"/>
<dbReference type="PANTHER" id="PTHR34847:SF1">
    <property type="entry name" value="NODULATION PROTEIN U"/>
    <property type="match status" value="1"/>
</dbReference>
<dbReference type="SUPFAM" id="SSF53067">
    <property type="entry name" value="Actin-like ATPase domain"/>
    <property type="match status" value="1"/>
</dbReference>
<accession>A0A2D2D4L3</accession>
<evidence type="ECO:0000256" key="1">
    <source>
        <dbReference type="ARBA" id="ARBA00006129"/>
    </source>
</evidence>
<dbReference type="KEGG" id="mtw:CQW49_19965"/>
<comment type="similarity">
    <text evidence="1">Belongs to the NodU/CmcH family.</text>
</comment>
<keyword evidence="4" id="KW-0808">Transferase</keyword>
<protein>
    <submittedName>
        <fullName evidence="4">Carbamoyltransferase</fullName>
    </submittedName>
</protein>
<dbReference type="InterPro" id="IPR031730">
    <property type="entry name" value="Carbam_trans_C"/>
</dbReference>
<dbReference type="Pfam" id="PF16861">
    <property type="entry name" value="Carbam_trans_C"/>
    <property type="match status" value="1"/>
</dbReference>
<dbReference type="InterPro" id="IPR051338">
    <property type="entry name" value="NodU/CmcH_Carbamoyltrnsfr"/>
</dbReference>